<name>A0A841Z4X7_9LIST</name>
<dbReference type="Proteomes" id="UP000564536">
    <property type="component" value="Unassembled WGS sequence"/>
</dbReference>
<organism evidence="1 2">
    <name type="scientific">Listeria weihenstephanensis</name>
    <dbReference type="NCBI Taxonomy" id="1006155"/>
    <lineage>
        <taxon>Bacteria</taxon>
        <taxon>Bacillati</taxon>
        <taxon>Bacillota</taxon>
        <taxon>Bacilli</taxon>
        <taxon>Bacillales</taxon>
        <taxon>Listeriaceae</taxon>
        <taxon>Listeria</taxon>
    </lineage>
</organism>
<comment type="caution">
    <text evidence="1">The sequence shown here is derived from an EMBL/GenBank/DDBJ whole genome shotgun (WGS) entry which is preliminary data.</text>
</comment>
<sequence length="87" mass="10332">MMNQKNVEDIDFATDELLESIFKEALDWGGAELVYFISSALEDEEVEIPEETLEFIETLKGQEYLLNELIRKFVVRYLDREEREHES</sequence>
<dbReference type="EMBL" id="JAARRL010000002">
    <property type="protein sequence ID" value="MBC1499376.1"/>
    <property type="molecule type" value="Genomic_DNA"/>
</dbReference>
<protein>
    <submittedName>
        <fullName evidence="1">Uncharacterized protein</fullName>
    </submittedName>
</protein>
<reference evidence="1 2" key="1">
    <citation type="submission" date="2020-03" db="EMBL/GenBank/DDBJ databases">
        <title>Soil Listeria distribution.</title>
        <authorList>
            <person name="Liao J."/>
            <person name="Wiedmann M."/>
        </authorList>
    </citation>
    <scope>NUCLEOTIDE SEQUENCE [LARGE SCALE GENOMIC DNA]</scope>
    <source>
        <strain evidence="1 2">FSL L7-1523</strain>
    </source>
</reference>
<gene>
    <name evidence="1" type="ORF">HB943_02085</name>
</gene>
<dbReference type="RefSeq" id="WP_185424287.1">
    <property type="nucleotide sequence ID" value="NZ_JAARRL010000002.1"/>
</dbReference>
<evidence type="ECO:0000313" key="2">
    <source>
        <dbReference type="Proteomes" id="UP000564536"/>
    </source>
</evidence>
<accession>A0A841Z4X7</accession>
<proteinExistence type="predicted"/>
<dbReference type="AlphaFoldDB" id="A0A841Z4X7"/>
<evidence type="ECO:0000313" key="1">
    <source>
        <dbReference type="EMBL" id="MBC1499376.1"/>
    </source>
</evidence>